<keyword evidence="1" id="KW-0812">Transmembrane</keyword>
<dbReference type="AlphaFoldDB" id="A0A8J8SI62"/>
<dbReference type="RefSeq" id="WP_212694855.1">
    <property type="nucleotide sequence ID" value="NZ_CP058649.1"/>
</dbReference>
<gene>
    <name evidence="2" type="ORF">HZI73_18520</name>
</gene>
<organism evidence="2 3">
    <name type="scientific">Vallitalea pronyensis</name>
    <dbReference type="NCBI Taxonomy" id="1348613"/>
    <lineage>
        <taxon>Bacteria</taxon>
        <taxon>Bacillati</taxon>
        <taxon>Bacillota</taxon>
        <taxon>Clostridia</taxon>
        <taxon>Lachnospirales</taxon>
        <taxon>Vallitaleaceae</taxon>
        <taxon>Vallitalea</taxon>
    </lineage>
</organism>
<sequence>MRSQLNPQRISMLRKLIIGGILILTFAYVFFNRYGFEKTDSKMEGDEYVMQRDFPIEEGEEIMFNDFTTKPNTFKGLLLKGAEEGAFNLSNGLLDMRTDAANSIYGVHEPNTVSGHFYAEVAFTEDDNVGLALVQEKDGQPDPTNFTSMNVTAYSNGTIAVQVSDCQEGRYNVLDNTGKLEDYSRYRVTLQNQYSVPYDSTDKKIRIFRDEGSGFFHFYYAVKLMVNGEWKHGWMELSPSKDWADEGTHYYVVPYVINGAEESAHAGFQYVRAVQKPPVDRQDTETGFKVTKRDYNWSGQSGEGLVLTFGDHFKFKDKDVKFVFWSEASYVPAWHMNNQLLYTYEFVETWAERGCYEPMSDRLGAYSSVEVLEDNDVRKVIHWRYILVNPDYKTPDHGQGTDMPQVDEYYTFYPDGTGVRHIVYTPKLDTEFRKWHELGELIVIAGTQSNPIDHIAEPGLTAMNLQGDTVNFFPGEAFDKSINNWPQVIQVAHFKDAPDAYCAWSHTQDIPDTYGGYEVSMDISWHHTGYQMVHWPVGKEPFQEDFKTMGTWQAQVAHTSLCGIEVWEDGSDLWLDHYKTNSEGRKHREWASLIGVNDPMDLEQTRNQVKSWLYPGVVKTLTEALQFESIDYYKKELVFKQTSKTDTCHFIIDPTTEDTTVQNPVFRIKGWDSEAFKMYQDDELLHPGKDYAYALTDDGLLLWIRTSFNKSSTFVVNKE</sequence>
<protein>
    <submittedName>
        <fullName evidence="2">Uncharacterized protein</fullName>
    </submittedName>
</protein>
<evidence type="ECO:0000313" key="3">
    <source>
        <dbReference type="Proteomes" id="UP000683246"/>
    </source>
</evidence>
<reference evidence="2" key="1">
    <citation type="submission" date="2020-07" db="EMBL/GenBank/DDBJ databases">
        <title>Vallitalea pronyensis genome.</title>
        <authorList>
            <person name="Postec A."/>
        </authorList>
    </citation>
    <scope>NUCLEOTIDE SEQUENCE</scope>
    <source>
        <strain evidence="2">FatNI3</strain>
    </source>
</reference>
<dbReference type="EMBL" id="CP058649">
    <property type="protein sequence ID" value="QUI24163.1"/>
    <property type="molecule type" value="Genomic_DNA"/>
</dbReference>
<dbReference type="Proteomes" id="UP000683246">
    <property type="component" value="Chromosome"/>
</dbReference>
<proteinExistence type="predicted"/>
<evidence type="ECO:0000256" key="1">
    <source>
        <dbReference type="SAM" id="Phobius"/>
    </source>
</evidence>
<name>A0A8J8SI62_9FIRM</name>
<keyword evidence="3" id="KW-1185">Reference proteome</keyword>
<keyword evidence="1" id="KW-1133">Transmembrane helix</keyword>
<keyword evidence="1" id="KW-0472">Membrane</keyword>
<evidence type="ECO:0000313" key="2">
    <source>
        <dbReference type="EMBL" id="QUI24163.1"/>
    </source>
</evidence>
<feature type="transmembrane region" description="Helical" evidence="1">
    <location>
        <begin position="12"/>
        <end position="31"/>
    </location>
</feature>
<accession>A0A8J8SI62</accession>
<dbReference type="KEGG" id="vpy:HZI73_18520"/>